<proteinExistence type="predicted"/>
<dbReference type="PROSITE" id="PS50057">
    <property type="entry name" value="FERM_3"/>
    <property type="match status" value="1"/>
</dbReference>
<dbReference type="Proteomes" id="UP001381693">
    <property type="component" value="Unassembled WGS sequence"/>
</dbReference>
<dbReference type="GO" id="GO:0007259">
    <property type="term" value="P:cell surface receptor signaling pathway via JAK-STAT"/>
    <property type="evidence" value="ECO:0007669"/>
    <property type="project" value="TreeGrafter"/>
</dbReference>
<organism evidence="2 3">
    <name type="scientific">Halocaridina rubra</name>
    <name type="common">Hawaiian red shrimp</name>
    <dbReference type="NCBI Taxonomy" id="373956"/>
    <lineage>
        <taxon>Eukaryota</taxon>
        <taxon>Metazoa</taxon>
        <taxon>Ecdysozoa</taxon>
        <taxon>Arthropoda</taxon>
        <taxon>Crustacea</taxon>
        <taxon>Multicrustacea</taxon>
        <taxon>Malacostraca</taxon>
        <taxon>Eumalacostraca</taxon>
        <taxon>Eucarida</taxon>
        <taxon>Decapoda</taxon>
        <taxon>Pleocyemata</taxon>
        <taxon>Caridea</taxon>
        <taxon>Atyoidea</taxon>
        <taxon>Atyidae</taxon>
        <taxon>Halocaridina</taxon>
    </lineage>
</organism>
<gene>
    <name evidence="2" type="ORF">SK128_007784</name>
</gene>
<dbReference type="InterPro" id="IPR041155">
    <property type="entry name" value="FERM_F1"/>
</dbReference>
<evidence type="ECO:0000313" key="3">
    <source>
        <dbReference type="Proteomes" id="UP001381693"/>
    </source>
</evidence>
<reference evidence="2 3" key="1">
    <citation type="submission" date="2023-11" db="EMBL/GenBank/DDBJ databases">
        <title>Halocaridina rubra genome assembly.</title>
        <authorList>
            <person name="Smith C."/>
        </authorList>
    </citation>
    <scope>NUCLEOTIDE SEQUENCE [LARGE SCALE GENOMIC DNA]</scope>
    <source>
        <strain evidence="2">EP-1</strain>
        <tissue evidence="2">Whole</tissue>
    </source>
</reference>
<name>A0AAN9A834_HALRR</name>
<dbReference type="GO" id="GO:0030154">
    <property type="term" value="P:cell differentiation"/>
    <property type="evidence" value="ECO:0007669"/>
    <property type="project" value="TreeGrafter"/>
</dbReference>
<dbReference type="GO" id="GO:0019221">
    <property type="term" value="P:cytokine-mediated signaling pathway"/>
    <property type="evidence" value="ECO:0007669"/>
    <property type="project" value="TreeGrafter"/>
</dbReference>
<accession>A0AAN9A834</accession>
<keyword evidence="3" id="KW-1185">Reference proteome</keyword>
<evidence type="ECO:0000313" key="2">
    <source>
        <dbReference type="EMBL" id="KAK7084396.1"/>
    </source>
</evidence>
<feature type="domain" description="FERM" evidence="1">
    <location>
        <begin position="1"/>
        <end position="175"/>
    </location>
</feature>
<dbReference type="GO" id="GO:0004715">
    <property type="term" value="F:non-membrane spanning protein tyrosine kinase activity"/>
    <property type="evidence" value="ECO:0007669"/>
    <property type="project" value="TreeGrafter"/>
</dbReference>
<comment type="caution">
    <text evidence="2">The sequence shown here is derived from an EMBL/GenBank/DDBJ whole genome shotgun (WGS) entry which is preliminary data.</text>
</comment>
<dbReference type="GO" id="GO:0005829">
    <property type="term" value="C:cytosol"/>
    <property type="evidence" value="ECO:0007669"/>
    <property type="project" value="TreeGrafter"/>
</dbReference>
<dbReference type="InterPro" id="IPR000299">
    <property type="entry name" value="FERM_domain"/>
</dbReference>
<dbReference type="PANTHER" id="PTHR45807">
    <property type="entry name" value="TYROSINE-PROTEIN KINASE HOPSCOTCH"/>
    <property type="match status" value="1"/>
</dbReference>
<dbReference type="EMBL" id="JAXCGZ010002111">
    <property type="protein sequence ID" value="KAK7084396.1"/>
    <property type="molecule type" value="Genomic_DNA"/>
</dbReference>
<dbReference type="PANTHER" id="PTHR45807:SF7">
    <property type="entry name" value="TYROSINE-PROTEIN KINASE HOPSCOTCH"/>
    <property type="match status" value="1"/>
</dbReference>
<dbReference type="AlphaFoldDB" id="A0AAN9A834"/>
<dbReference type="Pfam" id="PF18379">
    <property type="entry name" value="FERM_F1"/>
    <property type="match status" value="1"/>
</dbReference>
<evidence type="ECO:0000259" key="1">
    <source>
        <dbReference type="PROSITE" id="PS50057"/>
    </source>
</evidence>
<dbReference type="InterPro" id="IPR051286">
    <property type="entry name" value="JAK"/>
</dbReference>
<sequence length="175" mass="20189">MDQMVEDIVVASAQVLEIKPLCRHLFGLRDSAKRLWLAPSKTTESLPKGITLQYRMRFKAHSLERLKYLDLKAFEYFFYQVRADFLAGEIPELITDQEDGLGLVVTDVLLHLLNNPGKKVSEVELKNFMPKELNGLASRHNVKKKTEKLIETLQKRDPSYIRECYLAKVLNTIVL</sequence>
<dbReference type="InterPro" id="IPR019748">
    <property type="entry name" value="FERM_central"/>
</dbReference>
<dbReference type="GO" id="GO:0035556">
    <property type="term" value="P:intracellular signal transduction"/>
    <property type="evidence" value="ECO:0007669"/>
    <property type="project" value="TreeGrafter"/>
</dbReference>
<protein>
    <recommendedName>
        <fullName evidence="1">FERM domain-containing protein</fullName>
    </recommendedName>
</protein>
<dbReference type="CDD" id="cd14473">
    <property type="entry name" value="FERM_B-lobe"/>
    <property type="match status" value="1"/>
</dbReference>
<dbReference type="GO" id="GO:0005126">
    <property type="term" value="F:cytokine receptor binding"/>
    <property type="evidence" value="ECO:0007669"/>
    <property type="project" value="TreeGrafter"/>
</dbReference>